<dbReference type="EC" id="2.1.1.216" evidence="7"/>
<gene>
    <name evidence="9" type="ORF">ENP55_04880</name>
</gene>
<dbReference type="GO" id="GO:0160104">
    <property type="term" value="F:tRNA (guanine(26)-N2)-dimethyltransferase activity"/>
    <property type="evidence" value="ECO:0007669"/>
    <property type="project" value="UniProtKB-EC"/>
</dbReference>
<keyword evidence="2 8" id="KW-0489">Methyltransferase</keyword>
<evidence type="ECO:0000256" key="7">
    <source>
        <dbReference type="ARBA" id="ARBA00039099"/>
    </source>
</evidence>
<organism evidence="9">
    <name type="scientific">Thermosphaera aggregans</name>
    <dbReference type="NCBI Taxonomy" id="54254"/>
    <lineage>
        <taxon>Archaea</taxon>
        <taxon>Thermoproteota</taxon>
        <taxon>Thermoprotei</taxon>
        <taxon>Desulfurococcales</taxon>
        <taxon>Desulfurococcaceae</taxon>
        <taxon>Thermosphaera</taxon>
    </lineage>
</organism>
<keyword evidence="4 8" id="KW-0949">S-adenosyl-L-methionine</keyword>
<name>A0A7C2BL44_9CREN</name>
<evidence type="ECO:0000256" key="1">
    <source>
        <dbReference type="ARBA" id="ARBA00022555"/>
    </source>
</evidence>
<evidence type="ECO:0000313" key="9">
    <source>
        <dbReference type="EMBL" id="HEF87613.1"/>
    </source>
</evidence>
<dbReference type="GO" id="GO:0002940">
    <property type="term" value="P:tRNA N2-guanine methylation"/>
    <property type="evidence" value="ECO:0007669"/>
    <property type="project" value="TreeGrafter"/>
</dbReference>
<dbReference type="InterPro" id="IPR042296">
    <property type="entry name" value="tRNA_met_Trm1_C"/>
</dbReference>
<keyword evidence="5 8" id="KW-0819">tRNA processing</keyword>
<dbReference type="SUPFAM" id="SSF53335">
    <property type="entry name" value="S-adenosyl-L-methionine-dependent methyltransferases"/>
    <property type="match status" value="1"/>
</dbReference>
<sequence length="391" mass="44161">MSDVRSNEEVLTEGLARIIVPRLESYVREDGKLEPAWMPVFYNPEATLSRDITILYLSTRFKHGFYFIDALAGTGVRGLRISLELGGEGVLNDVDPRAFHYIRRNIALNNLEARIQAFNQEANTLLNMLTFTGIPFDFIDIDPYGSPIPYIDSAFKPLGKKASLGVTATDTAPLTCSNARKMLRRYWHRCVDVDFEKEVGVRVLISNIVLRGAAHDIMLKPVVSFLYKHYYRVIFETVRNASVSLENLSKCIGYIWYCPESLERGFAEAGEGGASCLSGKPVFIGPLWVCELVSGKALNDMLAQLTKYPWMQRYTVKMLKILAEEAGVQTPYIRVDKVYSRLKKNMPPFNQLIEAFQQHGFKVARTHFDPRALRVSGDLSEALKIMDALGK</sequence>
<dbReference type="GO" id="GO:0000049">
    <property type="term" value="F:tRNA binding"/>
    <property type="evidence" value="ECO:0007669"/>
    <property type="project" value="UniProtKB-UniRule"/>
</dbReference>
<protein>
    <recommendedName>
        <fullName evidence="7">tRNA (guanine(26)-N(2))-dimethyltransferase</fullName>
        <ecNumber evidence="7">2.1.1.216</ecNumber>
    </recommendedName>
</protein>
<dbReference type="InterPro" id="IPR002905">
    <property type="entry name" value="Trm1"/>
</dbReference>
<dbReference type="AlphaFoldDB" id="A0A7C2BL44"/>
<comment type="caution">
    <text evidence="9">The sequence shown here is derived from an EMBL/GenBank/DDBJ whole genome shotgun (WGS) entry which is preliminary data.</text>
</comment>
<dbReference type="Gene3D" id="3.30.56.70">
    <property type="entry name" value="N2,N2-dimethylguanosine tRNA methyltransferase, C-terminal domain"/>
    <property type="match status" value="1"/>
</dbReference>
<evidence type="ECO:0000256" key="8">
    <source>
        <dbReference type="PROSITE-ProRule" id="PRU00958"/>
    </source>
</evidence>
<evidence type="ECO:0000256" key="5">
    <source>
        <dbReference type="ARBA" id="ARBA00022694"/>
    </source>
</evidence>
<evidence type="ECO:0000256" key="4">
    <source>
        <dbReference type="ARBA" id="ARBA00022691"/>
    </source>
</evidence>
<evidence type="ECO:0000256" key="3">
    <source>
        <dbReference type="ARBA" id="ARBA00022679"/>
    </source>
</evidence>
<dbReference type="Gene3D" id="3.40.50.150">
    <property type="entry name" value="Vaccinia Virus protein VP39"/>
    <property type="match status" value="1"/>
</dbReference>
<keyword evidence="1 8" id="KW-0820">tRNA-binding</keyword>
<dbReference type="InterPro" id="IPR029063">
    <property type="entry name" value="SAM-dependent_MTases_sf"/>
</dbReference>
<proteinExistence type="inferred from homology"/>
<keyword evidence="6 8" id="KW-0694">RNA-binding</keyword>
<comment type="similarity">
    <text evidence="8">Belongs to the class I-like SAM-binding methyltransferase superfamily. Trm1 family.</text>
</comment>
<keyword evidence="3 8" id="KW-0808">Transferase</keyword>
<dbReference type="Pfam" id="PF02005">
    <property type="entry name" value="TRM"/>
    <property type="match status" value="1"/>
</dbReference>
<dbReference type="PROSITE" id="PS51626">
    <property type="entry name" value="SAM_MT_TRM1"/>
    <property type="match status" value="1"/>
</dbReference>
<dbReference type="PANTHER" id="PTHR10631:SF3">
    <property type="entry name" value="TRNA (GUANINE(26)-N(2))-DIMETHYLTRANSFERASE"/>
    <property type="match status" value="1"/>
</dbReference>
<evidence type="ECO:0000256" key="2">
    <source>
        <dbReference type="ARBA" id="ARBA00022603"/>
    </source>
</evidence>
<dbReference type="EMBL" id="DSJT01000023">
    <property type="protein sequence ID" value="HEF87613.1"/>
    <property type="molecule type" value="Genomic_DNA"/>
</dbReference>
<accession>A0A7C2BL44</accession>
<dbReference type="PANTHER" id="PTHR10631">
    <property type="entry name" value="N 2 ,N 2 -DIMETHYLGUANOSINE TRNA METHYLTRANSFERASE"/>
    <property type="match status" value="1"/>
</dbReference>
<reference evidence="9" key="1">
    <citation type="journal article" date="2020" name="mSystems">
        <title>Genome- and Community-Level Interaction Insights into Carbon Utilization and Element Cycling Functions of Hydrothermarchaeota in Hydrothermal Sediment.</title>
        <authorList>
            <person name="Zhou Z."/>
            <person name="Liu Y."/>
            <person name="Xu W."/>
            <person name="Pan J."/>
            <person name="Luo Z.H."/>
            <person name="Li M."/>
        </authorList>
    </citation>
    <scope>NUCLEOTIDE SEQUENCE [LARGE SCALE GENOMIC DNA]</scope>
    <source>
        <strain evidence="9">SpSt-23</strain>
    </source>
</reference>
<evidence type="ECO:0000256" key="6">
    <source>
        <dbReference type="ARBA" id="ARBA00022884"/>
    </source>
</evidence>